<name>A0A7W7VF18_9PSEU</name>
<sequence length="34" mass="3731">MRPGDTLRARVTVAEARVLAMSAVNFPRCRSVLS</sequence>
<dbReference type="Proteomes" id="UP000520767">
    <property type="component" value="Unassembled WGS sequence"/>
</dbReference>
<dbReference type="AlphaFoldDB" id="A0A7W7VF18"/>
<dbReference type="EMBL" id="JACHJQ010000004">
    <property type="protein sequence ID" value="MBB4907846.1"/>
    <property type="molecule type" value="Genomic_DNA"/>
</dbReference>
<evidence type="ECO:0000313" key="2">
    <source>
        <dbReference type="Proteomes" id="UP000520767"/>
    </source>
</evidence>
<comment type="caution">
    <text evidence="1">The sequence shown here is derived from an EMBL/GenBank/DDBJ whole genome shotgun (WGS) entry which is preliminary data.</text>
</comment>
<reference evidence="1 2" key="1">
    <citation type="submission" date="2020-08" db="EMBL/GenBank/DDBJ databases">
        <title>Genomic Encyclopedia of Type Strains, Phase III (KMG-III): the genomes of soil and plant-associated and newly described type strains.</title>
        <authorList>
            <person name="Whitman W."/>
        </authorList>
    </citation>
    <scope>NUCLEOTIDE SEQUENCE [LARGE SCALE GENOMIC DNA]</scope>
    <source>
        <strain evidence="1 2">CECT 8960</strain>
    </source>
</reference>
<proteinExistence type="predicted"/>
<protein>
    <submittedName>
        <fullName evidence="1">Acyl dehydratase</fullName>
    </submittedName>
</protein>
<keyword evidence="2" id="KW-1185">Reference proteome</keyword>
<gene>
    <name evidence="1" type="ORF">FHR82_004088</name>
</gene>
<organism evidence="1 2">
    <name type="scientific">Actinophytocola algeriensis</name>
    <dbReference type="NCBI Taxonomy" id="1768010"/>
    <lineage>
        <taxon>Bacteria</taxon>
        <taxon>Bacillati</taxon>
        <taxon>Actinomycetota</taxon>
        <taxon>Actinomycetes</taxon>
        <taxon>Pseudonocardiales</taxon>
        <taxon>Pseudonocardiaceae</taxon>
    </lineage>
</organism>
<accession>A0A7W7VF18</accession>
<evidence type="ECO:0000313" key="1">
    <source>
        <dbReference type="EMBL" id="MBB4907846.1"/>
    </source>
</evidence>